<protein>
    <recommendedName>
        <fullName evidence="8">Gram-positive cocci surface proteins LPxTG domain-containing protein</fullName>
    </recommendedName>
</protein>
<evidence type="ECO:0000256" key="7">
    <source>
        <dbReference type="SAM" id="SignalP"/>
    </source>
</evidence>
<dbReference type="Pfam" id="PF19403">
    <property type="entry name" value="SpaA_2"/>
    <property type="match status" value="10"/>
</dbReference>
<dbReference type="EMBL" id="JBHTBE010000003">
    <property type="protein sequence ID" value="MFC7269733.1"/>
    <property type="molecule type" value="Genomic_DNA"/>
</dbReference>
<name>A0ABW2HIA6_9MICO</name>
<dbReference type="RefSeq" id="WP_262874658.1">
    <property type="nucleotide sequence ID" value="NZ_BAABKW010000001.1"/>
</dbReference>
<evidence type="ECO:0000256" key="2">
    <source>
        <dbReference type="ARBA" id="ARBA00022525"/>
    </source>
</evidence>
<evidence type="ECO:0000256" key="4">
    <source>
        <dbReference type="ARBA" id="ARBA00023088"/>
    </source>
</evidence>
<comment type="caution">
    <text evidence="9">The sequence shown here is derived from an EMBL/GenBank/DDBJ whole genome shotgun (WGS) entry which is preliminary data.</text>
</comment>
<keyword evidence="1" id="KW-0134">Cell wall</keyword>
<feature type="region of interest" description="Disordered" evidence="5">
    <location>
        <begin position="1061"/>
        <end position="1084"/>
    </location>
</feature>
<evidence type="ECO:0000256" key="1">
    <source>
        <dbReference type="ARBA" id="ARBA00022512"/>
    </source>
</evidence>
<accession>A0ABW2HIA6</accession>
<keyword evidence="3 7" id="KW-0732">Signal</keyword>
<feature type="domain" description="Gram-positive cocci surface proteins LPxTG" evidence="8">
    <location>
        <begin position="1081"/>
        <end position="1115"/>
    </location>
</feature>
<keyword evidence="10" id="KW-1185">Reference proteome</keyword>
<sequence length="1115" mass="112365">MEPRRRWRAGYVVAAVLALVGAGGIALAPPASAAGTATLSLFKRIENGSTGASFGDRGAWDVRAVNVATGQAFQGQGLNGVQSITVPAGDYVISELENAATPDGYRFVNWDCGTLGTFTDPAPTISLAENANVTCTVENEAVPPTLTLLKEVDGGSASPSLWTLVAEGPNSIRGPSGVTGDARIGTYTLREEGGPSGYESAGWACVDESTGADVVVDQNSQIAVELGQDITCTVTNVGALPMLTLVKEVVGTGGPLDAATAWTLTADGPSGALSGTTGSTAVTHVGVEPGAFTLFENGPDGYTASDWECIDQAAGGAPVAVADAVVEVTGEADVQCTVVNTFAGAWLTLVKTVDGAASPTRWILGADSGSDSIVGRTGSAAVTRTPVSAGTYDLSETGPTVGWTTDGWQCTGSSDFVTSVTLNPGDDVTCSIENVSVEPHLTLVKTVVNAGGGPLDADDWTLTASGPVVASGVTGSDEVTDATVVPGDYILSEQSPAAEAEGYNAGAWSCVFTATGEPAELEGVVLTVPDTDESITCSIQNTWTGSTLTLQKQVITAFGDTAAPTEWVLTATGDSTFSGRMGEAAVTDHAIPAGSTWTLSEDGPSGYDPLGWSCTGATRVDDDTFTVAGGTDAVCRITNAAITPSLTLVKDLVSGGGGTATASDFLLKTRGPGNAAFAGTSGSAAVTGVFGPPGEYVFSESGPAGYDVSWNCTGTTFDSAAERMQLGYGDEAVCTATNTPIRPMLSLTKAVSGGVVDPDQWLLTAVLDGRTVLSGAGAVASTEVDAGVYTLAESGTGTGTPDYLPGDWLCTGDGFDADQLVQTGAGTAELTLPLGAEVDCTVVNAFTPPTLTLVKSVDDGPDGPGGAPENWVLTATGQGTATGTTVSGAGGVDSQVVTAGDYQLSEVPNASDPPPSDDYGATEWTCAGLGFTDDDLAGDLLTLGPGYDVTCTITNVYDPPRLTLVKEVDGGPLETSDWTLSWTDVDDSSHTGSGATGDAAVTDAPVEEGTFRLAESSTHPLAADYTASEWTCDGGEVAPPDVVALTADDVTVTCTVVNTYVTPTPTPSPSDSGDGGGEGDLPATGSDQGTVFALTALAVLALLVGAGVMTRARQP</sequence>
<keyword evidence="4" id="KW-0572">Peptidoglycan-anchor</keyword>
<keyword evidence="6" id="KW-1133">Transmembrane helix</keyword>
<dbReference type="PROSITE" id="PS50847">
    <property type="entry name" value="GRAM_POS_ANCHORING"/>
    <property type="match status" value="1"/>
</dbReference>
<gene>
    <name evidence="9" type="ORF">ACFQRL_12235</name>
</gene>
<evidence type="ECO:0000313" key="10">
    <source>
        <dbReference type="Proteomes" id="UP001596507"/>
    </source>
</evidence>
<dbReference type="InterPro" id="IPR019931">
    <property type="entry name" value="LPXTG_anchor"/>
</dbReference>
<proteinExistence type="predicted"/>
<evidence type="ECO:0000256" key="3">
    <source>
        <dbReference type="ARBA" id="ARBA00022729"/>
    </source>
</evidence>
<organism evidence="9 10">
    <name type="scientific">Microbacterium fluvii</name>
    <dbReference type="NCBI Taxonomy" id="415215"/>
    <lineage>
        <taxon>Bacteria</taxon>
        <taxon>Bacillati</taxon>
        <taxon>Actinomycetota</taxon>
        <taxon>Actinomycetes</taxon>
        <taxon>Micrococcales</taxon>
        <taxon>Microbacteriaceae</taxon>
        <taxon>Microbacterium</taxon>
    </lineage>
</organism>
<reference evidence="10" key="1">
    <citation type="journal article" date="2019" name="Int. J. Syst. Evol. Microbiol.">
        <title>The Global Catalogue of Microorganisms (GCM) 10K type strain sequencing project: providing services to taxonomists for standard genome sequencing and annotation.</title>
        <authorList>
            <consortium name="The Broad Institute Genomics Platform"/>
            <consortium name="The Broad Institute Genome Sequencing Center for Infectious Disease"/>
            <person name="Wu L."/>
            <person name="Ma J."/>
        </authorList>
    </citation>
    <scope>NUCLEOTIDE SEQUENCE [LARGE SCALE GENOMIC DNA]</scope>
    <source>
        <strain evidence="10">CGMCC 1.15772</strain>
    </source>
</reference>
<feature type="signal peptide" evidence="7">
    <location>
        <begin position="1"/>
        <end position="33"/>
    </location>
</feature>
<feature type="transmembrane region" description="Helical" evidence="6">
    <location>
        <begin position="1091"/>
        <end position="1110"/>
    </location>
</feature>
<evidence type="ECO:0000259" key="8">
    <source>
        <dbReference type="PROSITE" id="PS50847"/>
    </source>
</evidence>
<keyword evidence="6" id="KW-0812">Transmembrane</keyword>
<feature type="chain" id="PRO_5046400236" description="Gram-positive cocci surface proteins LPxTG domain-containing protein" evidence="7">
    <location>
        <begin position="34"/>
        <end position="1115"/>
    </location>
</feature>
<keyword evidence="6" id="KW-0472">Membrane</keyword>
<evidence type="ECO:0000256" key="6">
    <source>
        <dbReference type="SAM" id="Phobius"/>
    </source>
</evidence>
<keyword evidence="2" id="KW-0964">Secreted</keyword>
<evidence type="ECO:0000256" key="5">
    <source>
        <dbReference type="SAM" id="MobiDB-lite"/>
    </source>
</evidence>
<dbReference type="Proteomes" id="UP001596507">
    <property type="component" value="Unassembled WGS sequence"/>
</dbReference>
<dbReference type="InterPro" id="IPR045826">
    <property type="entry name" value="SpaA_PFL_dom_2"/>
</dbReference>
<evidence type="ECO:0000313" key="9">
    <source>
        <dbReference type="EMBL" id="MFC7269733.1"/>
    </source>
</evidence>